<evidence type="ECO:0008006" key="5">
    <source>
        <dbReference type="Google" id="ProtNLM"/>
    </source>
</evidence>
<evidence type="ECO:0000256" key="1">
    <source>
        <dbReference type="SAM" id="MobiDB-lite"/>
    </source>
</evidence>
<evidence type="ECO:0000256" key="2">
    <source>
        <dbReference type="SAM" id="SignalP"/>
    </source>
</evidence>
<dbReference type="Proteomes" id="UP000241769">
    <property type="component" value="Unassembled WGS sequence"/>
</dbReference>
<name>A0A2P6NSV7_9EUKA</name>
<feature type="region of interest" description="Disordered" evidence="1">
    <location>
        <begin position="57"/>
        <end position="95"/>
    </location>
</feature>
<feature type="chain" id="PRO_5015189168" description="Secreted protein" evidence="2">
    <location>
        <begin position="27"/>
        <end position="95"/>
    </location>
</feature>
<protein>
    <recommendedName>
        <fullName evidence="5">Secreted protein</fullName>
    </recommendedName>
</protein>
<sequence length="95" mass="10041">MNAQPRSLSGCVLLPSLVFLQISTQSTQNDGVRVSPGICIQSTVITAAVASRCRERIPHTAGGSGKPFSAQHAEEQANNSLTATTSMEHPHLDLD</sequence>
<feature type="compositionally biased region" description="Polar residues" evidence="1">
    <location>
        <begin position="76"/>
        <end position="87"/>
    </location>
</feature>
<keyword evidence="2" id="KW-0732">Signal</keyword>
<organism evidence="3 4">
    <name type="scientific">Planoprotostelium fungivorum</name>
    <dbReference type="NCBI Taxonomy" id="1890364"/>
    <lineage>
        <taxon>Eukaryota</taxon>
        <taxon>Amoebozoa</taxon>
        <taxon>Evosea</taxon>
        <taxon>Variosea</taxon>
        <taxon>Cavosteliida</taxon>
        <taxon>Cavosteliaceae</taxon>
        <taxon>Planoprotostelium</taxon>
    </lineage>
</organism>
<proteinExistence type="predicted"/>
<gene>
    <name evidence="3" type="ORF">PROFUN_04950</name>
</gene>
<keyword evidence="4" id="KW-1185">Reference proteome</keyword>
<comment type="caution">
    <text evidence="3">The sequence shown here is derived from an EMBL/GenBank/DDBJ whole genome shotgun (WGS) entry which is preliminary data.</text>
</comment>
<evidence type="ECO:0000313" key="4">
    <source>
        <dbReference type="Proteomes" id="UP000241769"/>
    </source>
</evidence>
<dbReference type="EMBL" id="MDYQ01000024">
    <property type="protein sequence ID" value="PRP86968.1"/>
    <property type="molecule type" value="Genomic_DNA"/>
</dbReference>
<dbReference type="InParanoid" id="A0A2P6NSV7"/>
<evidence type="ECO:0000313" key="3">
    <source>
        <dbReference type="EMBL" id="PRP86968.1"/>
    </source>
</evidence>
<feature type="signal peptide" evidence="2">
    <location>
        <begin position="1"/>
        <end position="26"/>
    </location>
</feature>
<accession>A0A2P6NSV7</accession>
<reference evidence="3 4" key="1">
    <citation type="journal article" date="2018" name="Genome Biol. Evol.">
        <title>Multiple Roots of Fruiting Body Formation in Amoebozoa.</title>
        <authorList>
            <person name="Hillmann F."/>
            <person name="Forbes G."/>
            <person name="Novohradska S."/>
            <person name="Ferling I."/>
            <person name="Riege K."/>
            <person name="Groth M."/>
            <person name="Westermann M."/>
            <person name="Marz M."/>
            <person name="Spaller T."/>
            <person name="Winckler T."/>
            <person name="Schaap P."/>
            <person name="Glockner G."/>
        </authorList>
    </citation>
    <scope>NUCLEOTIDE SEQUENCE [LARGE SCALE GENOMIC DNA]</scope>
    <source>
        <strain evidence="3 4">Jena</strain>
    </source>
</reference>
<dbReference type="AlphaFoldDB" id="A0A2P6NSV7"/>